<evidence type="ECO:0000256" key="5">
    <source>
        <dbReference type="ARBA" id="ARBA00022490"/>
    </source>
</evidence>
<keyword evidence="6" id="KW-0970">Cilium biogenesis/degradation</keyword>
<comment type="caution">
    <text evidence="13">The sequence shown here is derived from an EMBL/GenBank/DDBJ whole genome shotgun (WGS) entry which is preliminary data.</text>
</comment>
<keyword evidence="9" id="KW-0966">Cell projection</keyword>
<sequence>MDFGKLEKELHAAITAEERYWRENDAKFRAVNQKVETYEEFRDIVLASHLKPLEKGDRMDAIKNFEQPWNIHASKVKDQSRTESTEIKQNTKSIPKDGQEFFRDWKRYYKTTEDQYKFLIQIGGEQLKKIFRAEISYGLLGDIIKALQEHFCDSDSLQVIEVLESLTHANRFSLSVQFLSSKEKSHCVDVLKNLKTYFSDQGSTDMIDRLLNLEKLYEVKI</sequence>
<evidence type="ECO:0000313" key="14">
    <source>
        <dbReference type="Proteomes" id="UP001217089"/>
    </source>
</evidence>
<evidence type="ECO:0000256" key="2">
    <source>
        <dbReference type="ARBA" id="ARBA00004230"/>
    </source>
</evidence>
<evidence type="ECO:0000256" key="7">
    <source>
        <dbReference type="ARBA" id="ARBA00022846"/>
    </source>
</evidence>
<evidence type="ECO:0008006" key="15">
    <source>
        <dbReference type="Google" id="ProtNLM"/>
    </source>
</evidence>
<dbReference type="InterPro" id="IPR042422">
    <property type="entry name" value="CC103"/>
</dbReference>
<comment type="similarity">
    <text evidence="10">Belongs to the DNAAF19/PR46b family.</text>
</comment>
<reference evidence="13 14" key="1">
    <citation type="submission" date="2022-12" db="EMBL/GenBank/DDBJ databases">
        <title>Chromosome-level genome of Tegillarca granosa.</title>
        <authorList>
            <person name="Kim J."/>
        </authorList>
    </citation>
    <scope>NUCLEOTIDE SEQUENCE [LARGE SCALE GENOMIC DNA]</scope>
    <source>
        <strain evidence="13">Teg-2019</strain>
        <tissue evidence="13">Adductor muscle</tissue>
    </source>
</reference>
<evidence type="ECO:0000259" key="11">
    <source>
        <dbReference type="Pfam" id="PF13877"/>
    </source>
</evidence>
<keyword evidence="8" id="KW-0969">Cilium</keyword>
<evidence type="ECO:0000313" key="13">
    <source>
        <dbReference type="EMBL" id="KAJ8320493.1"/>
    </source>
</evidence>
<protein>
    <recommendedName>
        <fullName evidence="15">Coiled-coil domain-containing protein 103</fullName>
    </recommendedName>
</protein>
<keyword evidence="7" id="KW-0282">Flagellum</keyword>
<evidence type="ECO:0000256" key="8">
    <source>
        <dbReference type="ARBA" id="ARBA00023069"/>
    </source>
</evidence>
<comment type="function">
    <text evidence="1">Dynein-attachment factor required for cilia motility.</text>
</comment>
<dbReference type="Pfam" id="PF15867">
    <property type="entry name" value="Dynein_attach_N"/>
    <property type="match status" value="1"/>
</dbReference>
<evidence type="ECO:0000259" key="12">
    <source>
        <dbReference type="Pfam" id="PF15867"/>
    </source>
</evidence>
<evidence type="ECO:0000256" key="10">
    <source>
        <dbReference type="ARBA" id="ARBA00049986"/>
    </source>
</evidence>
<dbReference type="InterPro" id="IPR025986">
    <property type="entry name" value="RPAP3-like_C"/>
</dbReference>
<dbReference type="PANTHER" id="PTHR28572">
    <property type="entry name" value="COILED-COIL DOMAIN-CONTAINING PROTEIN 103"/>
    <property type="match status" value="1"/>
</dbReference>
<evidence type="ECO:0000256" key="4">
    <source>
        <dbReference type="ARBA" id="ARBA00011738"/>
    </source>
</evidence>
<organism evidence="13 14">
    <name type="scientific">Tegillarca granosa</name>
    <name type="common">Malaysian cockle</name>
    <name type="synonym">Anadara granosa</name>
    <dbReference type="NCBI Taxonomy" id="220873"/>
    <lineage>
        <taxon>Eukaryota</taxon>
        <taxon>Metazoa</taxon>
        <taxon>Spiralia</taxon>
        <taxon>Lophotrochozoa</taxon>
        <taxon>Mollusca</taxon>
        <taxon>Bivalvia</taxon>
        <taxon>Autobranchia</taxon>
        <taxon>Pteriomorphia</taxon>
        <taxon>Arcoida</taxon>
        <taxon>Arcoidea</taxon>
        <taxon>Arcidae</taxon>
        <taxon>Tegillarca</taxon>
    </lineage>
</organism>
<evidence type="ECO:0000256" key="1">
    <source>
        <dbReference type="ARBA" id="ARBA00004048"/>
    </source>
</evidence>
<keyword evidence="14" id="KW-1185">Reference proteome</keyword>
<dbReference type="Pfam" id="PF13877">
    <property type="entry name" value="RPAP3_C"/>
    <property type="match status" value="1"/>
</dbReference>
<dbReference type="PANTHER" id="PTHR28572:SF1">
    <property type="entry name" value="COILED-COIL DOMAIN-CONTAINING PROTEIN 103"/>
    <property type="match status" value="1"/>
</dbReference>
<gene>
    <name evidence="13" type="ORF">KUTeg_002080</name>
</gene>
<proteinExistence type="inferred from homology"/>
<dbReference type="Proteomes" id="UP001217089">
    <property type="component" value="Unassembled WGS sequence"/>
</dbReference>
<feature type="domain" description="Dynein attachment factor N-terminal" evidence="12">
    <location>
        <begin position="1"/>
        <end position="70"/>
    </location>
</feature>
<dbReference type="EMBL" id="JARBDR010000141">
    <property type="protein sequence ID" value="KAJ8320493.1"/>
    <property type="molecule type" value="Genomic_DNA"/>
</dbReference>
<accession>A0ABQ9FTB0</accession>
<evidence type="ECO:0000256" key="3">
    <source>
        <dbReference type="ARBA" id="ARBA00004496"/>
    </source>
</evidence>
<comment type="subcellular location">
    <subcellularLocation>
        <location evidence="2">Cell projection</location>
        <location evidence="2">Cilium</location>
        <location evidence="2">Flagellum</location>
    </subcellularLocation>
    <subcellularLocation>
        <location evidence="3">Cytoplasm</location>
    </subcellularLocation>
</comment>
<feature type="domain" description="RNA-polymerase II-associated protein 3-like C-terminal" evidence="11">
    <location>
        <begin position="95"/>
        <end position="184"/>
    </location>
</feature>
<dbReference type="InterPro" id="IPR031733">
    <property type="entry name" value="Dynein_attach_N"/>
</dbReference>
<keyword evidence="5" id="KW-0963">Cytoplasm</keyword>
<comment type="subunit">
    <text evidence="4">Homodimer.</text>
</comment>
<name>A0ABQ9FTB0_TEGGR</name>
<evidence type="ECO:0000256" key="6">
    <source>
        <dbReference type="ARBA" id="ARBA00022794"/>
    </source>
</evidence>
<evidence type="ECO:0000256" key="9">
    <source>
        <dbReference type="ARBA" id="ARBA00023273"/>
    </source>
</evidence>